<evidence type="ECO:0000313" key="2">
    <source>
        <dbReference type="EMBL" id="QNO19219.1"/>
    </source>
</evidence>
<evidence type="ECO:0000313" key="3">
    <source>
        <dbReference type="Proteomes" id="UP000516046"/>
    </source>
</evidence>
<dbReference type="Pfam" id="PF19238">
    <property type="entry name" value="Radical_SAM_2"/>
    <property type="match status" value="1"/>
</dbReference>
<gene>
    <name evidence="2" type="ORF">H6X83_06365</name>
</gene>
<proteinExistence type="predicted"/>
<dbReference type="InterPro" id="IPR041489">
    <property type="entry name" value="PDZ_6"/>
</dbReference>
<dbReference type="KEGG" id="caml:H6X83_06365"/>
<dbReference type="InterPro" id="IPR045375">
    <property type="entry name" value="Put_radical_SAM-like_N"/>
</dbReference>
<dbReference type="Pfam" id="PF17820">
    <property type="entry name" value="PDZ_6"/>
    <property type="match status" value="1"/>
</dbReference>
<dbReference type="RefSeq" id="WP_212508288.1">
    <property type="nucleotide sequence ID" value="NZ_CP060696.1"/>
</dbReference>
<dbReference type="InterPro" id="IPR058240">
    <property type="entry name" value="rSAM_sf"/>
</dbReference>
<evidence type="ECO:0000259" key="1">
    <source>
        <dbReference type="PROSITE" id="PS50106"/>
    </source>
</evidence>
<dbReference type="EMBL" id="CP060696">
    <property type="protein sequence ID" value="QNO19219.1"/>
    <property type="molecule type" value="Genomic_DNA"/>
</dbReference>
<dbReference type="Pfam" id="PF04459">
    <property type="entry name" value="DUF512"/>
    <property type="match status" value="1"/>
</dbReference>
<dbReference type="Proteomes" id="UP000516046">
    <property type="component" value="Chromosome"/>
</dbReference>
<accession>A0A7G9WKK7</accession>
<feature type="domain" description="PDZ" evidence="1">
    <location>
        <begin position="1"/>
        <end position="29"/>
    </location>
</feature>
<dbReference type="SUPFAM" id="SSF102114">
    <property type="entry name" value="Radical SAM enzymes"/>
    <property type="match status" value="1"/>
</dbReference>
<dbReference type="SUPFAM" id="SSF50156">
    <property type="entry name" value="PDZ domain-like"/>
    <property type="match status" value="1"/>
</dbReference>
<dbReference type="InterPro" id="IPR036034">
    <property type="entry name" value="PDZ_sf"/>
</dbReference>
<dbReference type="PROSITE" id="PS50106">
    <property type="entry name" value="PDZ"/>
    <property type="match status" value="1"/>
</dbReference>
<organism evidence="2 3">
    <name type="scientific">Caproicibacterium amylolyticum</name>
    <dbReference type="NCBI Taxonomy" id="2766537"/>
    <lineage>
        <taxon>Bacteria</taxon>
        <taxon>Bacillati</taxon>
        <taxon>Bacillota</taxon>
        <taxon>Clostridia</taxon>
        <taxon>Eubacteriales</taxon>
        <taxon>Oscillospiraceae</taxon>
        <taxon>Caproicibacterium</taxon>
    </lineage>
</organism>
<dbReference type="AlphaFoldDB" id="A0A7G9WKK7"/>
<keyword evidence="3" id="KW-1185">Reference proteome</keyword>
<reference evidence="2 3" key="1">
    <citation type="submission" date="2020-08" db="EMBL/GenBank/DDBJ databases">
        <authorList>
            <person name="Ren C."/>
            <person name="Gu Y."/>
            <person name="Xu Y."/>
        </authorList>
    </citation>
    <scope>NUCLEOTIDE SEQUENCE [LARGE SCALE GENOMIC DNA]</scope>
    <source>
        <strain evidence="2 3">LBM18003</strain>
    </source>
</reference>
<dbReference type="Gene3D" id="2.30.42.10">
    <property type="match status" value="1"/>
</dbReference>
<dbReference type="InterPro" id="IPR013785">
    <property type="entry name" value="Aldolase_TIM"/>
</dbReference>
<dbReference type="InterPro" id="IPR001478">
    <property type="entry name" value="PDZ"/>
</dbReference>
<sequence>MAVKISSVEPDSPAHFAGLRAGDTLISINEHEIIDVLDYRFYETDRRLHIQVKDTDGEVRTVDIRKGQYESIGLDFETYLMDKQRSCANKCIFCFIDQLPKGMRPSLYFKDDDSRLSFLFGNYITLTNLSKREVDRILQMHISPVNVSVHTTNPELRVKMMGNRFAGRSLDVLWRLAEGGIHLNCQVVLCPGINDGAELERTLTDLGRYVPNVQSIAMVPLGVTRFREGLYPLTPYTKEGAQEVIRIVDHFGDAFQVKCGSRVCYASDEVYLLAQQPIPEPAYYGDFDQLENGVGLFASMKQEFHFAMDNCNLPQKPRHISLATGTSAGPFLHSLLDELRRKCNNFQCTVYPVKNRFFGETITVAGLVTGGDLISQLRGKDLGDELLIPSVMLRHEGDLFLDDIALEQVQQELGVPVHVVPNDGYELFLAVTGSEEDV</sequence>
<dbReference type="Gene3D" id="3.20.20.70">
    <property type="entry name" value="Aldolase class I"/>
    <property type="match status" value="1"/>
</dbReference>
<name>A0A7G9WKK7_9FIRM</name>
<dbReference type="InterPro" id="IPR007549">
    <property type="entry name" value="DUF512"/>
</dbReference>
<protein>
    <submittedName>
        <fullName evidence="2">DUF512 domain-containing protein</fullName>
    </submittedName>
</protein>